<name>A0A3P3ZAW0_LEIBR</name>
<feature type="region of interest" description="Disordered" evidence="1">
    <location>
        <begin position="533"/>
        <end position="571"/>
    </location>
</feature>
<evidence type="ECO:0000313" key="2">
    <source>
        <dbReference type="EMBL" id="SYZ67320.1"/>
    </source>
</evidence>
<dbReference type="RefSeq" id="XP_001566162.1">
    <property type="nucleotide sequence ID" value="XM_001566112.1"/>
</dbReference>
<evidence type="ECO:0000256" key="1">
    <source>
        <dbReference type="SAM" id="MobiDB-lite"/>
    </source>
</evidence>
<proteinExistence type="predicted"/>
<feature type="region of interest" description="Disordered" evidence="1">
    <location>
        <begin position="371"/>
        <end position="395"/>
    </location>
</feature>
<dbReference type="KEGG" id="lbz:LBRM_28_1310"/>
<feature type="compositionally biased region" description="Low complexity" evidence="1">
    <location>
        <begin position="471"/>
        <end position="499"/>
    </location>
</feature>
<feature type="compositionally biased region" description="Low complexity" evidence="1">
    <location>
        <begin position="533"/>
        <end position="552"/>
    </location>
</feature>
<sequence length="775" mass="81522">MQYHVPFGLAHLSASSAASSSMSSVQASSSPVHHQEIVSDSGVGITVGQGLLGGRHLAVRVTPPLASSAFSPADIPAGASGDIRGAASHWRSGYSSSGRTHSSVCASFSGHATLESPGSTTNTTTGTVNNTSSSAYGAGIVRISELRRQGVTSIESGLRLATLQGGRSVAPAKFTHNINSAHGGVSSDGGVIYGSLTPDATPSLRRTRRRGSPVPATTTLATASSSARVHCGRSSTVVSGDGRRRGRGRRRSSSSQASAAVTLRNDGQLCDYRWYTARGRRCFVYDGRTYKGSSAHRMWEKVKEAARQRGLLQSQHAVAASRVSAAPRARGRADSDSTYSTAAACVTVPRSHQASPRARFATEQALLIQRTKQRSTSVPRKLIDEPAGAGVPTPTRLPEEWRTLMAELGVLPDEDTGAMEIDREGRPLSVMDGKQLLMCSPANVSRNAQLRRDHLSAGSAATKDVIEISDSDSTNDGTNDSDPNTSSSSPSATLSTEASNYADRGQRNTDTVVTGEPLQWPVTSYFSDVSSGWSSTSSFTTSPAPSPSSKSRNSPKRKRVRPEQCTGQAATATPCAPARLCRYHGVQVVEQEGWVYPVEVYASQQQQQQQQQQDRDSEEGRKTPPRLASPGVFLPAASLSRTGVSGDCSSVLCGVDDLPLADLYREASTAQSGALVAAQPCRRTLLTVPLPSFNASAGLSVVSETGEAVPIRPVTLSSTVHASLLNRSAALQSNVSGGGFSAFLGADDNLDDFHAADLVDMFVTGEEIGGLRYEG</sequence>
<protein>
    <submittedName>
        <fullName evidence="2">Hypothetical_protein</fullName>
    </submittedName>
</protein>
<dbReference type="AlphaFoldDB" id="A0A3P3ZAW0"/>
<dbReference type="EMBL" id="LS997627">
    <property type="protein sequence ID" value="SYZ67320.1"/>
    <property type="molecule type" value="Genomic_DNA"/>
</dbReference>
<reference evidence="2 3" key="1">
    <citation type="submission" date="2018-09" db="EMBL/GenBank/DDBJ databases">
        <authorList>
            <person name="Peiro R."/>
            <person name="Begona"/>
            <person name="Cbmso G."/>
            <person name="Lopez M."/>
            <person name="Gonzalez S."/>
        </authorList>
    </citation>
    <scope>NUCLEOTIDE SEQUENCE [LARGE SCALE GENOMIC DNA]</scope>
</reference>
<feature type="region of interest" description="Disordered" evidence="1">
    <location>
        <begin position="111"/>
        <end position="130"/>
    </location>
</feature>
<feature type="region of interest" description="Disordered" evidence="1">
    <location>
        <begin position="605"/>
        <end position="631"/>
    </location>
</feature>
<feature type="compositionally biased region" description="Basic and acidic residues" evidence="1">
    <location>
        <begin position="613"/>
        <end position="622"/>
    </location>
</feature>
<feature type="compositionally biased region" description="Low complexity" evidence="1">
    <location>
        <begin position="118"/>
        <end position="130"/>
    </location>
</feature>
<gene>
    <name evidence="2" type="ORF">LBRM2904_28.1320</name>
</gene>
<dbReference type="Proteomes" id="UP000319462">
    <property type="component" value="Chromosome 28"/>
</dbReference>
<organism evidence="2 3">
    <name type="scientific">Leishmania braziliensis MHOM/BR/75/M2904</name>
    <dbReference type="NCBI Taxonomy" id="420245"/>
    <lineage>
        <taxon>Eukaryota</taxon>
        <taxon>Discoba</taxon>
        <taxon>Euglenozoa</taxon>
        <taxon>Kinetoplastea</taxon>
        <taxon>Metakinetoplastina</taxon>
        <taxon>Trypanosomatida</taxon>
        <taxon>Trypanosomatidae</taxon>
        <taxon>Leishmaniinae</taxon>
        <taxon>Leishmania</taxon>
        <taxon>Leishmania braziliensis species complex</taxon>
    </lineage>
</organism>
<feature type="region of interest" description="Disordered" evidence="1">
    <location>
        <begin position="232"/>
        <end position="260"/>
    </location>
</feature>
<feature type="region of interest" description="Disordered" evidence="1">
    <location>
        <begin position="455"/>
        <end position="516"/>
    </location>
</feature>
<evidence type="ECO:0000313" key="3">
    <source>
        <dbReference type="Proteomes" id="UP000319462"/>
    </source>
</evidence>
<accession>A0A3P3ZAW0</accession>
<feature type="region of interest" description="Disordered" evidence="1">
    <location>
        <begin position="197"/>
        <end position="218"/>
    </location>
</feature>
<dbReference type="VEuPathDB" id="TriTrypDB:LbrM.28.1310"/>